<dbReference type="OrthoDB" id="5954192at2759"/>
<reference evidence="1 2" key="1">
    <citation type="journal article" date="2019" name="Proc. Natl. Acad. Sci. U.S.A.">
        <title>Regulatory changes in pterin and carotenoid genes underlie balanced color polymorphisms in the wall lizard.</title>
        <authorList>
            <person name="Andrade P."/>
            <person name="Pinho C."/>
            <person name="Perez I de Lanuza G."/>
            <person name="Afonso S."/>
            <person name="Brejcha J."/>
            <person name="Rubin C.J."/>
            <person name="Wallerman O."/>
            <person name="Pereira P."/>
            <person name="Sabatino S.J."/>
            <person name="Bellati A."/>
            <person name="Pellitteri-Rosa D."/>
            <person name="Bosakova Z."/>
            <person name="Bunikis I."/>
            <person name="Carretero M.A."/>
            <person name="Feiner N."/>
            <person name="Marsik P."/>
            <person name="Pauperio F."/>
            <person name="Salvi D."/>
            <person name="Soler L."/>
            <person name="While G.M."/>
            <person name="Uller T."/>
            <person name="Font E."/>
            <person name="Andersson L."/>
            <person name="Carneiro M."/>
        </authorList>
    </citation>
    <scope>NUCLEOTIDE SEQUENCE</scope>
</reference>
<evidence type="ECO:0000313" key="1">
    <source>
        <dbReference type="Ensembl" id="ENSPMRP00000036204.1"/>
    </source>
</evidence>
<evidence type="ECO:0000313" key="2">
    <source>
        <dbReference type="Proteomes" id="UP000472272"/>
    </source>
</evidence>
<dbReference type="RefSeq" id="XP_028601371.1">
    <property type="nucleotide sequence ID" value="XM_028745538.1"/>
</dbReference>
<dbReference type="PANTHER" id="PTHR16262:SF2">
    <property type="entry name" value="PEROXISOME ASSEMBLY PROTEIN 26"/>
    <property type="match status" value="1"/>
</dbReference>
<dbReference type="GO" id="GO:0005778">
    <property type="term" value="C:peroxisomal membrane"/>
    <property type="evidence" value="ECO:0007669"/>
    <property type="project" value="InterPro"/>
</dbReference>
<dbReference type="Ensembl" id="ENSPMRT00000038366.1">
    <property type="protein sequence ID" value="ENSPMRP00000036204.1"/>
    <property type="gene ID" value="ENSPMRG00000023396.1"/>
</dbReference>
<reference evidence="1" key="3">
    <citation type="submission" date="2025-09" db="UniProtKB">
        <authorList>
            <consortium name="Ensembl"/>
        </authorList>
    </citation>
    <scope>IDENTIFICATION</scope>
</reference>
<dbReference type="GeneID" id="114604934"/>
<sequence>MMRNDLSVALAGIGGAGSLLRSSEPVSLSPVASQAASLLEEAADLLVMNRDFAAALDRCEKGCESLRKDPENEDADSSEELKCSFCTVGIQALAEMNRWREVLPWILQYYHEPECWPSRILELCILLHSKVEEPHVMLEVARDWLHSSANQHLPSYGLLAQLHLFHVLLPLRLFAEAEELIRDCKALSKEQQVEAYESIKEQRQQWLQKEEEECQLPDERPEMVWKQRLGLVSQKVLTILAQLGRVLGSLAGQLCSIPYRKTLLAAFMLCLIVVRLDPASPTSLPFLNRLIQLFHQARLAAFSPHSRPPVQD</sequence>
<dbReference type="OMA" id="QTCERAW"/>
<dbReference type="GO" id="GO:0044877">
    <property type="term" value="F:protein-containing complex binding"/>
    <property type="evidence" value="ECO:0007669"/>
    <property type="project" value="InterPro"/>
</dbReference>
<dbReference type="GO" id="GO:0045046">
    <property type="term" value="P:protein import into peroxisome membrane"/>
    <property type="evidence" value="ECO:0007669"/>
    <property type="project" value="InterPro"/>
</dbReference>
<proteinExistence type="predicted"/>
<protein>
    <submittedName>
        <fullName evidence="1">Peroxisomal biosis factor 26</fullName>
    </submittedName>
</protein>
<organism evidence="1 2">
    <name type="scientific">Podarcis muralis</name>
    <name type="common">Wall lizard</name>
    <name type="synonym">Lacerta muralis</name>
    <dbReference type="NCBI Taxonomy" id="64176"/>
    <lineage>
        <taxon>Eukaryota</taxon>
        <taxon>Metazoa</taxon>
        <taxon>Chordata</taxon>
        <taxon>Craniata</taxon>
        <taxon>Vertebrata</taxon>
        <taxon>Euteleostomi</taxon>
        <taxon>Lepidosauria</taxon>
        <taxon>Squamata</taxon>
        <taxon>Bifurcata</taxon>
        <taxon>Unidentata</taxon>
        <taxon>Episquamata</taxon>
        <taxon>Laterata</taxon>
        <taxon>Lacertibaenia</taxon>
        <taxon>Lacertidae</taxon>
        <taxon>Podarcis</taxon>
    </lineage>
</organism>
<dbReference type="Proteomes" id="UP000472272">
    <property type="component" value="Chromosome 10"/>
</dbReference>
<keyword evidence="2" id="KW-1185">Reference proteome</keyword>
<name>A0A670KKE2_PODMU</name>
<dbReference type="KEGG" id="pmua:114604934"/>
<gene>
    <name evidence="1" type="primary">PEX26</name>
</gene>
<dbReference type="Pfam" id="PF07163">
    <property type="entry name" value="Pex26"/>
    <property type="match status" value="1"/>
</dbReference>
<dbReference type="GeneTree" id="ENSGT00510000049725"/>
<dbReference type="CTD" id="55670"/>
<dbReference type="InterPro" id="IPR010797">
    <property type="entry name" value="Pex26"/>
</dbReference>
<dbReference type="PANTHER" id="PTHR16262">
    <property type="entry name" value="PEROXISOME ASSEMBLY PROTEIN 26"/>
    <property type="match status" value="1"/>
</dbReference>
<dbReference type="AlphaFoldDB" id="A0A670KKE2"/>
<dbReference type="GO" id="GO:0051117">
    <property type="term" value="F:ATPase binding"/>
    <property type="evidence" value="ECO:0007669"/>
    <property type="project" value="TreeGrafter"/>
</dbReference>
<reference evidence="1" key="2">
    <citation type="submission" date="2025-08" db="UniProtKB">
        <authorList>
            <consortium name="Ensembl"/>
        </authorList>
    </citation>
    <scope>IDENTIFICATION</scope>
</reference>
<dbReference type="GO" id="GO:0016558">
    <property type="term" value="P:protein import into peroxisome matrix"/>
    <property type="evidence" value="ECO:0007669"/>
    <property type="project" value="TreeGrafter"/>
</dbReference>
<accession>A0A670KKE2</accession>